<dbReference type="Pfam" id="PF14319">
    <property type="entry name" value="Zn_Tnp_IS91"/>
    <property type="match status" value="1"/>
</dbReference>
<reference evidence="2" key="1">
    <citation type="submission" date="2014-02" db="EMBL/GenBank/DDBJ databases">
        <title>Expanding our view of genomic diversity in Candidatus Accumulibacter clades.</title>
        <authorList>
            <person name="Skennerton C.T."/>
            <person name="Barr J.J."/>
            <person name="Slater F.R."/>
            <person name="Bond P.L."/>
            <person name="Tyson G.W."/>
        </authorList>
    </citation>
    <scope>NUCLEOTIDE SEQUENCE [LARGE SCALE GENOMIC DNA]</scope>
</reference>
<accession>A0A080M2Y8</accession>
<gene>
    <name evidence="2" type="ORF">AW06_004356</name>
</gene>
<dbReference type="PANTHER" id="PTHR37023">
    <property type="entry name" value="TRANSPOSASE"/>
    <property type="match status" value="1"/>
</dbReference>
<protein>
    <recommendedName>
        <fullName evidence="1">Transposase zinc-binding domain-containing protein</fullName>
    </recommendedName>
</protein>
<dbReference type="RefSeq" id="WP_273704923.1">
    <property type="nucleotide sequence ID" value="NZ_JDST02000142.1"/>
</dbReference>
<dbReference type="EMBL" id="JDST02000142">
    <property type="protein sequence ID" value="KFB74700.1"/>
    <property type="molecule type" value="Genomic_DNA"/>
</dbReference>
<dbReference type="PANTHER" id="PTHR37023:SF1">
    <property type="entry name" value="ISSOD25 TRANSPOSASE TNPA_ISSOD25"/>
    <property type="match status" value="1"/>
</dbReference>
<organism evidence="2 3">
    <name type="scientific">Candidatus Accumulibacter cognatus</name>
    <dbReference type="NCBI Taxonomy" id="2954383"/>
    <lineage>
        <taxon>Bacteria</taxon>
        <taxon>Pseudomonadati</taxon>
        <taxon>Pseudomonadota</taxon>
        <taxon>Betaproteobacteria</taxon>
        <taxon>Candidatus Accumulibacter</taxon>
    </lineage>
</organism>
<name>A0A080M2Y8_9PROT</name>
<dbReference type="Proteomes" id="UP000021315">
    <property type="component" value="Unassembled WGS sequence"/>
</dbReference>
<evidence type="ECO:0000313" key="3">
    <source>
        <dbReference type="Proteomes" id="UP000021315"/>
    </source>
</evidence>
<keyword evidence="3" id="KW-1185">Reference proteome</keyword>
<evidence type="ECO:0000313" key="2">
    <source>
        <dbReference type="EMBL" id="KFB74700.1"/>
    </source>
</evidence>
<dbReference type="AlphaFoldDB" id="A0A080M2Y8"/>
<dbReference type="STRING" id="1453999.AW06_004356"/>
<evidence type="ECO:0000259" key="1">
    <source>
        <dbReference type="Pfam" id="PF14319"/>
    </source>
</evidence>
<sequence length="71" mass="7678">MGAIQEIFRRHGPAYLAEFGKTLPGSHARVIEAIIDCRSAACGSVFYQCEDCGEPHVAARCCGNRHCPVCP</sequence>
<proteinExistence type="predicted"/>
<dbReference type="InterPro" id="IPR026889">
    <property type="entry name" value="Zn_Tnp"/>
</dbReference>
<feature type="domain" description="Transposase zinc-binding" evidence="1">
    <location>
        <begin position="7"/>
        <end position="70"/>
    </location>
</feature>
<comment type="caution">
    <text evidence="2">The sequence shown here is derived from an EMBL/GenBank/DDBJ whole genome shotgun (WGS) entry which is preliminary data.</text>
</comment>